<feature type="signal peptide" evidence="1">
    <location>
        <begin position="1"/>
        <end position="19"/>
    </location>
</feature>
<evidence type="ECO:0000256" key="1">
    <source>
        <dbReference type="SAM" id="SignalP"/>
    </source>
</evidence>
<name>A0ABX5X4Y0_9GAMM</name>
<dbReference type="InterPro" id="IPR006837">
    <property type="entry name" value="Divergent_DAC"/>
</dbReference>
<feature type="chain" id="PRO_5046877089" evidence="1">
    <location>
        <begin position="20"/>
        <end position="256"/>
    </location>
</feature>
<dbReference type="PANTHER" id="PTHR30105:SF2">
    <property type="entry name" value="DIVERGENT POLYSACCHARIDE DEACETYLASE SUPERFAMILY"/>
    <property type="match status" value="1"/>
</dbReference>
<dbReference type="PANTHER" id="PTHR30105">
    <property type="entry name" value="UNCHARACTERIZED YIBQ-RELATED"/>
    <property type="match status" value="1"/>
</dbReference>
<sequence>MRFLIFYFALIFPASYGNAAQVAIIIDDIGYRQSDEAVLTLPDNITLSVLPHTPLGSSVAHIAHERGYEVMLHLPMQALNGKKLGPGGITNDMSETDVKQTINQAFESIPFAKGANNHMGSLLTQLDEPMQWVMESLKQKQVYFVDSMTTRYTKAGSTADKLGIPQLKRQVFLDNDVSQAGLNLQFERLIALAHRQGQVVAIAHPYPETIEYLKLNLPRLQQAGISLVKTSELLPYRIAVSKKQEKTGKDATIRLK</sequence>
<reference evidence="2 3" key="1">
    <citation type="submission" date="2019-07" db="EMBL/GenBank/DDBJ databases">
        <title>Shewanella sp. YLB-06 whole genomic sequence.</title>
        <authorList>
            <person name="Yu L."/>
        </authorList>
    </citation>
    <scope>NUCLEOTIDE SEQUENCE [LARGE SCALE GENOMIC DNA]</scope>
    <source>
        <strain evidence="2 3">YLB-06</strain>
    </source>
</reference>
<dbReference type="EMBL" id="CP041614">
    <property type="protein sequence ID" value="QDO86412.1"/>
    <property type="molecule type" value="Genomic_DNA"/>
</dbReference>
<dbReference type="Proteomes" id="UP000315947">
    <property type="component" value="Chromosome"/>
</dbReference>
<gene>
    <name evidence="2" type="ORF">FM037_27985</name>
</gene>
<dbReference type="InterPro" id="IPR011330">
    <property type="entry name" value="Glyco_hydro/deAcase_b/a-brl"/>
</dbReference>
<dbReference type="RefSeq" id="WP_144048698.1">
    <property type="nucleotide sequence ID" value="NZ_CP041614.1"/>
</dbReference>
<dbReference type="SUPFAM" id="SSF88713">
    <property type="entry name" value="Glycoside hydrolase/deacetylase"/>
    <property type="match status" value="1"/>
</dbReference>
<evidence type="ECO:0000313" key="2">
    <source>
        <dbReference type="EMBL" id="QDO86412.1"/>
    </source>
</evidence>
<evidence type="ECO:0000313" key="3">
    <source>
        <dbReference type="Proteomes" id="UP000315947"/>
    </source>
</evidence>
<dbReference type="Gene3D" id="3.20.20.370">
    <property type="entry name" value="Glycoside hydrolase/deacetylase"/>
    <property type="match status" value="1"/>
</dbReference>
<dbReference type="CDD" id="cd10936">
    <property type="entry name" value="CE4_DAC2"/>
    <property type="match status" value="1"/>
</dbReference>
<keyword evidence="3" id="KW-1185">Reference proteome</keyword>
<protein>
    <submittedName>
        <fullName evidence="2">Divergent polysaccharide deacetylase family protein</fullName>
    </submittedName>
</protein>
<keyword evidence="1" id="KW-0732">Signal</keyword>
<proteinExistence type="predicted"/>
<accession>A0ABX5X4Y0</accession>
<organism evidence="2 3">
    <name type="scientific">Shewanella psychropiezotolerans</name>
    <dbReference type="NCBI Taxonomy" id="2593655"/>
    <lineage>
        <taxon>Bacteria</taxon>
        <taxon>Pseudomonadati</taxon>
        <taxon>Pseudomonadota</taxon>
        <taxon>Gammaproteobacteria</taxon>
        <taxon>Alteromonadales</taxon>
        <taxon>Shewanellaceae</taxon>
        <taxon>Shewanella</taxon>
    </lineage>
</organism>
<dbReference type="Pfam" id="PF04748">
    <property type="entry name" value="Polysacc_deac_2"/>
    <property type="match status" value="1"/>
</dbReference>